<dbReference type="Proteomes" id="UP000019184">
    <property type="component" value="Unassembled WGS sequence"/>
</dbReference>
<name>A0A7U7GA38_9GAMM</name>
<feature type="domain" description="Glycine zipper" evidence="1">
    <location>
        <begin position="31"/>
        <end position="66"/>
    </location>
</feature>
<accession>A0A7U7GA38</accession>
<comment type="caution">
    <text evidence="2">The sequence shown here is derived from an EMBL/GenBank/DDBJ whole genome shotgun (WGS) entry which is preliminary data.</text>
</comment>
<evidence type="ECO:0000313" key="3">
    <source>
        <dbReference type="Proteomes" id="UP000019184"/>
    </source>
</evidence>
<dbReference type="EMBL" id="CBTK010000071">
    <property type="protein sequence ID" value="CDH44361.1"/>
    <property type="molecule type" value="Genomic_DNA"/>
</dbReference>
<dbReference type="RefSeq" id="WP_051497487.1">
    <property type="nucleotide sequence ID" value="NZ_CBTK010000071.1"/>
</dbReference>
<evidence type="ECO:0000259" key="1">
    <source>
        <dbReference type="Pfam" id="PF13488"/>
    </source>
</evidence>
<reference evidence="2 3" key="1">
    <citation type="journal article" date="2014" name="ISME J.">
        <title>Candidatus Competibacter-lineage genomes retrieved from metagenomes reveal functional metabolic diversity.</title>
        <authorList>
            <person name="McIlroy S.J."/>
            <person name="Albertsen M."/>
            <person name="Andresen E.K."/>
            <person name="Saunders A.M."/>
            <person name="Kristiansen R."/>
            <person name="Stokholm-Bjerregaard M."/>
            <person name="Nielsen K.L."/>
            <person name="Nielsen P.H."/>
        </authorList>
    </citation>
    <scope>NUCLEOTIDE SEQUENCE [LARGE SCALE GENOMIC DNA]</scope>
    <source>
        <strain evidence="2 3">Run_B_J11</strain>
    </source>
</reference>
<dbReference type="AlphaFoldDB" id="A0A7U7GA38"/>
<dbReference type="Pfam" id="PF13488">
    <property type="entry name" value="Gly-zipper_Omp"/>
    <property type="match status" value="1"/>
</dbReference>
<sequence length="124" mass="13543">MTKTIPTLWFVTLISIPITLLAGGRGDAILGGAVGGALGAAVGSELGGRDGAIVGSAIGGATGTALATQRYRRPQREVIYVDRYQYTNRPVYVAPRDYDYGPPPSYYHRPGRHRGHYRHYHDWD</sequence>
<evidence type="ECO:0000313" key="2">
    <source>
        <dbReference type="EMBL" id="CDH44361.1"/>
    </source>
</evidence>
<dbReference type="InterPro" id="IPR039567">
    <property type="entry name" value="Gly-zipper"/>
</dbReference>
<keyword evidence="3" id="KW-1185">Reference proteome</keyword>
<protein>
    <recommendedName>
        <fullName evidence="1">Glycine zipper domain-containing protein</fullName>
    </recommendedName>
</protein>
<proteinExistence type="predicted"/>
<gene>
    <name evidence="2" type="ORF">BN874_1620020</name>
</gene>
<organism evidence="2 3">
    <name type="scientific">Candidatus Contendobacter odensis Run_B_J11</name>
    <dbReference type="NCBI Taxonomy" id="1400861"/>
    <lineage>
        <taxon>Bacteria</taxon>
        <taxon>Pseudomonadati</taxon>
        <taxon>Pseudomonadota</taxon>
        <taxon>Gammaproteobacteria</taxon>
        <taxon>Candidatus Competibacteraceae</taxon>
        <taxon>Candidatus Contendibacter</taxon>
    </lineage>
</organism>